<accession>A0A2P5FS46</accession>
<dbReference type="EMBL" id="JXTC01000012">
    <property type="protein sequence ID" value="POO00584.1"/>
    <property type="molecule type" value="Genomic_DNA"/>
</dbReference>
<dbReference type="Proteomes" id="UP000237000">
    <property type="component" value="Unassembled WGS sequence"/>
</dbReference>
<name>A0A2P5FS46_TREOI</name>
<feature type="non-terminal residue" evidence="1">
    <location>
        <position position="83"/>
    </location>
</feature>
<keyword evidence="2" id="KW-1185">Reference proteome</keyword>
<organism evidence="1 2">
    <name type="scientific">Trema orientale</name>
    <name type="common">Charcoal tree</name>
    <name type="synonym">Celtis orientalis</name>
    <dbReference type="NCBI Taxonomy" id="63057"/>
    <lineage>
        <taxon>Eukaryota</taxon>
        <taxon>Viridiplantae</taxon>
        <taxon>Streptophyta</taxon>
        <taxon>Embryophyta</taxon>
        <taxon>Tracheophyta</taxon>
        <taxon>Spermatophyta</taxon>
        <taxon>Magnoliopsida</taxon>
        <taxon>eudicotyledons</taxon>
        <taxon>Gunneridae</taxon>
        <taxon>Pentapetalae</taxon>
        <taxon>rosids</taxon>
        <taxon>fabids</taxon>
        <taxon>Rosales</taxon>
        <taxon>Cannabaceae</taxon>
        <taxon>Trema</taxon>
    </lineage>
</organism>
<proteinExistence type="predicted"/>
<protein>
    <submittedName>
        <fullName evidence="1">Uncharacterized protein</fullName>
    </submittedName>
</protein>
<dbReference type="OrthoDB" id="10323777at2759"/>
<reference evidence="2" key="1">
    <citation type="submission" date="2016-06" db="EMBL/GenBank/DDBJ databases">
        <title>Parallel loss of symbiosis genes in relatives of nitrogen-fixing non-legume Parasponia.</title>
        <authorList>
            <person name="Van Velzen R."/>
            <person name="Holmer R."/>
            <person name="Bu F."/>
            <person name="Rutten L."/>
            <person name="Van Zeijl A."/>
            <person name="Liu W."/>
            <person name="Santuari L."/>
            <person name="Cao Q."/>
            <person name="Sharma T."/>
            <person name="Shen D."/>
            <person name="Roswanjaya Y."/>
            <person name="Wardhani T."/>
            <person name="Kalhor M.S."/>
            <person name="Jansen J."/>
            <person name="Van den Hoogen J."/>
            <person name="Gungor B."/>
            <person name="Hartog M."/>
            <person name="Hontelez J."/>
            <person name="Verver J."/>
            <person name="Yang W.-C."/>
            <person name="Schijlen E."/>
            <person name="Repin R."/>
            <person name="Schilthuizen M."/>
            <person name="Schranz E."/>
            <person name="Heidstra R."/>
            <person name="Miyata K."/>
            <person name="Fedorova E."/>
            <person name="Kohlen W."/>
            <person name="Bisseling T."/>
            <person name="Smit S."/>
            <person name="Geurts R."/>
        </authorList>
    </citation>
    <scope>NUCLEOTIDE SEQUENCE [LARGE SCALE GENOMIC DNA]</scope>
    <source>
        <strain evidence="2">cv. RG33-2</strain>
    </source>
</reference>
<dbReference type="AlphaFoldDB" id="A0A2P5FS46"/>
<dbReference type="InParanoid" id="A0A2P5FS46"/>
<evidence type="ECO:0000313" key="2">
    <source>
        <dbReference type="Proteomes" id="UP000237000"/>
    </source>
</evidence>
<comment type="caution">
    <text evidence="1">The sequence shown here is derived from an EMBL/GenBank/DDBJ whole genome shotgun (WGS) entry which is preliminary data.</text>
</comment>
<gene>
    <name evidence="1" type="ORF">TorRG33x02_036580</name>
</gene>
<evidence type="ECO:0000313" key="1">
    <source>
        <dbReference type="EMBL" id="POO00584.1"/>
    </source>
</evidence>
<sequence>MAKNISSSKRQHKRSYHYLLDEDPGCSSDNIFDQCCGDSSMIPDNIRRSRITSISNFTNCERYFFRSIGPSVSINSNAESNPP</sequence>